<dbReference type="Proteomes" id="UP000585614">
    <property type="component" value="Unassembled WGS sequence"/>
</dbReference>
<feature type="region of interest" description="Disordered" evidence="1">
    <location>
        <begin position="18"/>
        <end position="51"/>
    </location>
</feature>
<gene>
    <name evidence="2" type="ORF">mRhiFer1_008689</name>
</gene>
<reference evidence="2 3" key="1">
    <citation type="journal article" date="2020" name="Nature">
        <title>Six reference-quality genomes reveal evolution of bat adaptations.</title>
        <authorList>
            <person name="Jebb D."/>
            <person name="Huang Z."/>
            <person name="Pippel M."/>
            <person name="Hughes G.M."/>
            <person name="Lavrichenko K."/>
            <person name="Devanna P."/>
            <person name="Winkler S."/>
            <person name="Jermiin L.S."/>
            <person name="Skirmuntt E.C."/>
            <person name="Katzourakis A."/>
            <person name="Burkitt-Gray L."/>
            <person name="Ray D.A."/>
            <person name="Sullivan K.A.M."/>
            <person name="Roscito J.G."/>
            <person name="Kirilenko B.M."/>
            <person name="Davalos L.M."/>
            <person name="Corthals A.P."/>
            <person name="Power M.L."/>
            <person name="Jones G."/>
            <person name="Ransome R.D."/>
            <person name="Dechmann D.K.N."/>
            <person name="Locatelli A.G."/>
            <person name="Puechmaille S.J."/>
            <person name="Fedrigo O."/>
            <person name="Jarvis E.D."/>
            <person name="Hiller M."/>
            <person name="Vernes S.C."/>
            <person name="Myers E.W."/>
            <person name="Teeling E.C."/>
        </authorList>
    </citation>
    <scope>NUCLEOTIDE SEQUENCE [LARGE SCALE GENOMIC DNA]</scope>
    <source>
        <strain evidence="2">MRhiFer1</strain>
        <tissue evidence="2">Lung</tissue>
    </source>
</reference>
<evidence type="ECO:0000256" key="1">
    <source>
        <dbReference type="SAM" id="MobiDB-lite"/>
    </source>
</evidence>
<protein>
    <submittedName>
        <fullName evidence="2">Uncharacterized protein</fullName>
    </submittedName>
</protein>
<dbReference type="AlphaFoldDB" id="A0A7J7TRC6"/>
<dbReference type="EMBL" id="JACAGC010000018">
    <property type="protein sequence ID" value="KAF6302950.1"/>
    <property type="molecule type" value="Genomic_DNA"/>
</dbReference>
<comment type="caution">
    <text evidence="2">The sequence shown here is derived from an EMBL/GenBank/DDBJ whole genome shotgun (WGS) entry which is preliminary data.</text>
</comment>
<evidence type="ECO:0000313" key="3">
    <source>
        <dbReference type="Proteomes" id="UP000585614"/>
    </source>
</evidence>
<proteinExistence type="predicted"/>
<evidence type="ECO:0000313" key="2">
    <source>
        <dbReference type="EMBL" id="KAF6302950.1"/>
    </source>
</evidence>
<accession>A0A7J7TRC6</accession>
<sequence length="135" mass="15239">MFLHVIFERLEITGRKKGMTGEEKMYPQESPRNPPGKEWRPAGSRSDLGGKVEPSVTKVGFLGRACKLTPREPLSVPYRPFQLGAARVPPKRLKQLRGCGYRWEFAGVTRATRTPQVSCVSLELAGSWWPEDRGR</sequence>
<name>A0A7J7TRC6_RHIFE</name>
<organism evidence="2 3">
    <name type="scientific">Rhinolophus ferrumequinum</name>
    <name type="common">Greater horseshoe bat</name>
    <dbReference type="NCBI Taxonomy" id="59479"/>
    <lineage>
        <taxon>Eukaryota</taxon>
        <taxon>Metazoa</taxon>
        <taxon>Chordata</taxon>
        <taxon>Craniata</taxon>
        <taxon>Vertebrata</taxon>
        <taxon>Euteleostomi</taxon>
        <taxon>Mammalia</taxon>
        <taxon>Eutheria</taxon>
        <taxon>Laurasiatheria</taxon>
        <taxon>Chiroptera</taxon>
        <taxon>Yinpterochiroptera</taxon>
        <taxon>Rhinolophoidea</taxon>
        <taxon>Rhinolophidae</taxon>
        <taxon>Rhinolophinae</taxon>
        <taxon>Rhinolophus</taxon>
    </lineage>
</organism>